<dbReference type="Pfam" id="PF01428">
    <property type="entry name" value="zf-AN1"/>
    <property type="match status" value="2"/>
</dbReference>
<dbReference type="InterPro" id="IPR057357">
    <property type="entry name" value="Znf-C2H2_ZFAND2A/B"/>
</dbReference>
<dbReference type="GO" id="GO:0005783">
    <property type="term" value="C:endoplasmic reticulum"/>
    <property type="evidence" value="ECO:0007669"/>
    <property type="project" value="TreeGrafter"/>
</dbReference>
<accession>A0A835CS27</accession>
<keyword evidence="3 5" id="KW-0863">Zinc-finger</keyword>
<evidence type="ECO:0000256" key="3">
    <source>
        <dbReference type="ARBA" id="ARBA00022771"/>
    </source>
</evidence>
<dbReference type="SUPFAM" id="SSF118310">
    <property type="entry name" value="AN1-like Zinc finger"/>
    <property type="match status" value="2"/>
</dbReference>
<dbReference type="GO" id="GO:0008270">
    <property type="term" value="F:zinc ion binding"/>
    <property type="evidence" value="ECO:0007669"/>
    <property type="project" value="UniProtKB-KW"/>
</dbReference>
<dbReference type="PANTHER" id="PTHR14677:SF20">
    <property type="entry name" value="ZINC FINGER AN1-TYPE CONTAINING 2A-RELATED"/>
    <property type="match status" value="1"/>
</dbReference>
<evidence type="ECO:0000313" key="9">
    <source>
        <dbReference type="Proteomes" id="UP000639338"/>
    </source>
</evidence>
<feature type="domain" description="AN1-type" evidence="7">
    <location>
        <begin position="82"/>
        <end position="130"/>
    </location>
</feature>
<evidence type="ECO:0000256" key="4">
    <source>
        <dbReference type="ARBA" id="ARBA00022833"/>
    </source>
</evidence>
<sequence>MKAQELDFLPVKCDACQSIFCTDHMSYLSHMCPSAYKKDIQVPVCPLCNIPIPLKRGDPPDLAVGMHIDNDCQSDYGKSKKRVFVNKCSNKGCKIKEIVRVDCHECGLNYCLKHRHAVDHNCMGRDAAIRQKRIDAVVKKNNQTSSNQNGQSSSNFRNLQGTLSEDEALARALQASLIDDEQNQDSSSTNDGSRCTLS</sequence>
<organism evidence="8 9">
    <name type="scientific">Aphidius gifuensis</name>
    <name type="common">Parasitoid wasp</name>
    <dbReference type="NCBI Taxonomy" id="684658"/>
    <lineage>
        <taxon>Eukaryota</taxon>
        <taxon>Metazoa</taxon>
        <taxon>Ecdysozoa</taxon>
        <taxon>Arthropoda</taxon>
        <taxon>Hexapoda</taxon>
        <taxon>Insecta</taxon>
        <taxon>Pterygota</taxon>
        <taxon>Neoptera</taxon>
        <taxon>Endopterygota</taxon>
        <taxon>Hymenoptera</taxon>
        <taxon>Apocrita</taxon>
        <taxon>Ichneumonoidea</taxon>
        <taxon>Braconidae</taxon>
        <taxon>Aphidiinae</taxon>
        <taxon>Aphidius</taxon>
    </lineage>
</organism>
<feature type="region of interest" description="Disordered" evidence="6">
    <location>
        <begin position="176"/>
        <end position="198"/>
    </location>
</feature>
<comment type="caution">
    <text evidence="8">The sequence shown here is derived from an EMBL/GenBank/DDBJ whole genome shotgun (WGS) entry which is preliminary data.</text>
</comment>
<dbReference type="OrthoDB" id="431929at2759"/>
<keyword evidence="2" id="KW-0677">Repeat</keyword>
<evidence type="ECO:0000256" key="6">
    <source>
        <dbReference type="SAM" id="MobiDB-lite"/>
    </source>
</evidence>
<dbReference type="Proteomes" id="UP000639338">
    <property type="component" value="Unassembled WGS sequence"/>
</dbReference>
<reference evidence="8 9" key="1">
    <citation type="submission" date="2020-08" db="EMBL/GenBank/DDBJ databases">
        <title>Aphidius gifuensis genome sequencing and assembly.</title>
        <authorList>
            <person name="Du Z."/>
        </authorList>
    </citation>
    <scope>NUCLEOTIDE SEQUENCE [LARGE SCALE GENOMIC DNA]</scope>
    <source>
        <strain evidence="8">YNYX2018</strain>
        <tissue evidence="8">Adults</tissue>
    </source>
</reference>
<dbReference type="PANTHER" id="PTHR14677">
    <property type="entry name" value="ARSENITE INDUCUBLE RNA ASSOCIATED PROTEIN AIP-1-RELATED"/>
    <property type="match status" value="1"/>
</dbReference>
<keyword evidence="9" id="KW-1185">Reference proteome</keyword>
<dbReference type="PROSITE" id="PS51039">
    <property type="entry name" value="ZF_AN1"/>
    <property type="match status" value="1"/>
</dbReference>
<dbReference type="PROSITE" id="PS50330">
    <property type="entry name" value="UIM"/>
    <property type="match status" value="1"/>
</dbReference>
<evidence type="ECO:0000313" key="8">
    <source>
        <dbReference type="EMBL" id="KAF7990830.1"/>
    </source>
</evidence>
<dbReference type="AlphaFoldDB" id="A0A835CS27"/>
<dbReference type="Pfam" id="PF25403">
    <property type="entry name" value="zf-C2H2_ZFAND2"/>
    <property type="match status" value="1"/>
</dbReference>
<gene>
    <name evidence="8" type="ORF">HCN44_000635</name>
</gene>
<proteinExistence type="predicted"/>
<evidence type="ECO:0000256" key="1">
    <source>
        <dbReference type="ARBA" id="ARBA00022723"/>
    </source>
</evidence>
<dbReference type="GO" id="GO:0043161">
    <property type="term" value="P:proteasome-mediated ubiquitin-dependent protein catabolic process"/>
    <property type="evidence" value="ECO:0007669"/>
    <property type="project" value="TreeGrafter"/>
</dbReference>
<keyword evidence="1" id="KW-0479">Metal-binding</keyword>
<evidence type="ECO:0000259" key="7">
    <source>
        <dbReference type="PROSITE" id="PS51039"/>
    </source>
</evidence>
<dbReference type="InterPro" id="IPR003903">
    <property type="entry name" value="UIM_dom"/>
</dbReference>
<dbReference type="SMART" id="SM00154">
    <property type="entry name" value="ZnF_AN1"/>
    <property type="match status" value="2"/>
</dbReference>
<dbReference type="Gene3D" id="4.10.1110.10">
    <property type="entry name" value="AN1-like Zinc finger"/>
    <property type="match status" value="2"/>
</dbReference>
<dbReference type="EMBL" id="JACMRX010000004">
    <property type="protein sequence ID" value="KAF7990830.1"/>
    <property type="molecule type" value="Genomic_DNA"/>
</dbReference>
<name>A0A835CS27_APHGI</name>
<feature type="compositionally biased region" description="Polar residues" evidence="6">
    <location>
        <begin position="184"/>
        <end position="198"/>
    </location>
</feature>
<evidence type="ECO:0000256" key="2">
    <source>
        <dbReference type="ARBA" id="ARBA00022737"/>
    </source>
</evidence>
<dbReference type="InterPro" id="IPR035896">
    <property type="entry name" value="AN1-like_Znf"/>
</dbReference>
<evidence type="ECO:0000256" key="5">
    <source>
        <dbReference type="PROSITE-ProRule" id="PRU00449"/>
    </source>
</evidence>
<dbReference type="GO" id="GO:0045047">
    <property type="term" value="P:protein targeting to ER"/>
    <property type="evidence" value="ECO:0007669"/>
    <property type="project" value="TreeGrafter"/>
</dbReference>
<keyword evidence="4" id="KW-0862">Zinc</keyword>
<dbReference type="InterPro" id="IPR000058">
    <property type="entry name" value="Znf_AN1"/>
</dbReference>
<protein>
    <recommendedName>
        <fullName evidence="7">AN1-type domain-containing protein</fullName>
    </recommendedName>
</protein>